<accession>A0A6I4M5U2</accession>
<protein>
    <submittedName>
        <fullName evidence="1">Uncharacterized protein</fullName>
    </submittedName>
</protein>
<dbReference type="Proteomes" id="UP000462055">
    <property type="component" value="Unassembled WGS sequence"/>
</dbReference>
<proteinExistence type="predicted"/>
<organism evidence="1 2">
    <name type="scientific">Actinomadura physcomitrii</name>
    <dbReference type="NCBI Taxonomy" id="2650748"/>
    <lineage>
        <taxon>Bacteria</taxon>
        <taxon>Bacillati</taxon>
        <taxon>Actinomycetota</taxon>
        <taxon>Actinomycetes</taxon>
        <taxon>Streptosporangiales</taxon>
        <taxon>Thermomonosporaceae</taxon>
        <taxon>Actinomadura</taxon>
    </lineage>
</organism>
<reference evidence="1" key="1">
    <citation type="submission" date="2019-12" db="EMBL/GenBank/DDBJ databases">
        <title>Actinomadura physcomitrii sp. nov., a novel actinomycete isolated from moss [Physcomitrium sphaericum (Ludw) Fuernr].</title>
        <authorList>
            <person name="Zhuang X."/>
        </authorList>
    </citation>
    <scope>NUCLEOTIDE SEQUENCE [LARGE SCALE GENOMIC DNA]</scope>
    <source>
        <strain evidence="1">LD22</strain>
    </source>
</reference>
<sequence length="93" mass="10098">MSTPMYTTDRIPDDQEGVTTLGIRAGQPASSPESAFTNLERASADLRPDAVLGVCLLAVPNVVGRTDFTTTDVMRIHTETQYVAYGTCVRFET</sequence>
<name>A0A6I4M5U2_9ACTN</name>
<evidence type="ECO:0000313" key="2">
    <source>
        <dbReference type="Proteomes" id="UP000462055"/>
    </source>
</evidence>
<gene>
    <name evidence="1" type="ORF">F8568_004650</name>
</gene>
<keyword evidence="2" id="KW-1185">Reference proteome</keyword>
<dbReference type="RefSeq" id="WP_151591707.1">
    <property type="nucleotide sequence ID" value="NZ_WBMS02000003.1"/>
</dbReference>
<dbReference type="AlphaFoldDB" id="A0A6I4M5U2"/>
<evidence type="ECO:0000313" key="1">
    <source>
        <dbReference type="EMBL" id="MVZ99674.1"/>
    </source>
</evidence>
<comment type="caution">
    <text evidence="1">The sequence shown here is derived from an EMBL/GenBank/DDBJ whole genome shotgun (WGS) entry which is preliminary data.</text>
</comment>
<dbReference type="EMBL" id="WBMS02000003">
    <property type="protein sequence ID" value="MVZ99674.1"/>
    <property type="molecule type" value="Genomic_DNA"/>
</dbReference>